<keyword evidence="2" id="KW-0812">Transmembrane</keyword>
<comment type="caution">
    <text evidence="3">The sequence shown here is derived from an EMBL/GenBank/DDBJ whole genome shotgun (WGS) entry which is preliminary data.</text>
</comment>
<gene>
    <name evidence="3" type="ORF">ACJMK2_033593</name>
</gene>
<evidence type="ECO:0000313" key="4">
    <source>
        <dbReference type="Proteomes" id="UP001634394"/>
    </source>
</evidence>
<proteinExistence type="predicted"/>
<keyword evidence="2" id="KW-0472">Membrane</keyword>
<feature type="compositionally biased region" description="Polar residues" evidence="1">
    <location>
        <begin position="74"/>
        <end position="142"/>
    </location>
</feature>
<accession>A0ABD3WSD2</accession>
<dbReference type="AlphaFoldDB" id="A0ABD3WSD2"/>
<dbReference type="Proteomes" id="UP001634394">
    <property type="component" value="Unassembled WGS sequence"/>
</dbReference>
<dbReference type="EMBL" id="JBJQND010000005">
    <property type="protein sequence ID" value="KAL3875663.1"/>
    <property type="molecule type" value="Genomic_DNA"/>
</dbReference>
<feature type="region of interest" description="Disordered" evidence="1">
    <location>
        <begin position="1"/>
        <end position="41"/>
    </location>
</feature>
<evidence type="ECO:0000256" key="1">
    <source>
        <dbReference type="SAM" id="MobiDB-lite"/>
    </source>
</evidence>
<feature type="compositionally biased region" description="Polar residues" evidence="1">
    <location>
        <begin position="195"/>
        <end position="219"/>
    </location>
</feature>
<evidence type="ECO:0000256" key="2">
    <source>
        <dbReference type="SAM" id="Phobius"/>
    </source>
</evidence>
<keyword evidence="4" id="KW-1185">Reference proteome</keyword>
<feature type="region of interest" description="Disordered" evidence="1">
    <location>
        <begin position="63"/>
        <end position="142"/>
    </location>
</feature>
<organism evidence="3 4">
    <name type="scientific">Sinanodonta woodiana</name>
    <name type="common">Chinese pond mussel</name>
    <name type="synonym">Anodonta woodiana</name>
    <dbReference type="NCBI Taxonomy" id="1069815"/>
    <lineage>
        <taxon>Eukaryota</taxon>
        <taxon>Metazoa</taxon>
        <taxon>Spiralia</taxon>
        <taxon>Lophotrochozoa</taxon>
        <taxon>Mollusca</taxon>
        <taxon>Bivalvia</taxon>
        <taxon>Autobranchia</taxon>
        <taxon>Heteroconchia</taxon>
        <taxon>Palaeoheterodonta</taxon>
        <taxon>Unionida</taxon>
        <taxon>Unionoidea</taxon>
        <taxon>Unionidae</taxon>
        <taxon>Unioninae</taxon>
        <taxon>Sinanodonta</taxon>
    </lineage>
</organism>
<feature type="compositionally biased region" description="Basic residues" evidence="1">
    <location>
        <begin position="220"/>
        <end position="235"/>
    </location>
</feature>
<feature type="transmembrane region" description="Helical" evidence="2">
    <location>
        <begin position="251"/>
        <end position="275"/>
    </location>
</feature>
<name>A0ABD3WSD2_SINWO</name>
<evidence type="ECO:0000313" key="3">
    <source>
        <dbReference type="EMBL" id="KAL3875663.1"/>
    </source>
</evidence>
<sequence length="309" mass="33331">MASIGVVAGSQKASRPVPTQKVTMQHPGGSSPVPGNFPDVVDENMHYVNSASRVNLLDNEQNVDTGTHSRETSHPNQSGSHDSPQSLEPIYSTSRSPGSVSTNNPQPVPSSFRTVPHSTCISSSDTSQETHGQMFQQPADSRIIRTQNVGSGIVLSYLNSARTNGLPDLLAHSRIIQPHSQTSLRPVVQNPPVVPTSQVTQHHRSSNLGHGVTSQSGHNGRSRRHSRRHSHHRPHTCKDSCCKCVAALTTFRWILVVLSLLGVCCVVTGIVLAALHAAGNSFLFLAIMFIGEYTFIITCIDLKSFAVCN</sequence>
<reference evidence="3 4" key="1">
    <citation type="submission" date="2024-11" db="EMBL/GenBank/DDBJ databases">
        <title>Chromosome-level genome assembly of the freshwater bivalve Anodonta woodiana.</title>
        <authorList>
            <person name="Chen X."/>
        </authorList>
    </citation>
    <scope>NUCLEOTIDE SEQUENCE [LARGE SCALE GENOMIC DNA]</scope>
    <source>
        <strain evidence="3">MN2024</strain>
        <tissue evidence="3">Gills</tissue>
    </source>
</reference>
<keyword evidence="2" id="KW-1133">Transmembrane helix</keyword>
<protein>
    <submittedName>
        <fullName evidence="3">Uncharacterized protein</fullName>
    </submittedName>
</protein>
<feature type="region of interest" description="Disordered" evidence="1">
    <location>
        <begin position="181"/>
        <end position="237"/>
    </location>
</feature>
<feature type="transmembrane region" description="Helical" evidence="2">
    <location>
        <begin position="282"/>
        <end position="306"/>
    </location>
</feature>